<accession>A0A3D8QGN4</accession>
<keyword evidence="4" id="KW-1185">Reference proteome</keyword>
<comment type="caution">
    <text evidence="3">The sequence shown here is derived from an EMBL/GenBank/DDBJ whole genome shotgun (WGS) entry which is preliminary data.</text>
</comment>
<evidence type="ECO:0000256" key="1">
    <source>
        <dbReference type="SAM" id="Phobius"/>
    </source>
</evidence>
<feature type="domain" description="CorA-like transporter" evidence="2">
    <location>
        <begin position="13"/>
        <end position="325"/>
    </location>
</feature>
<proteinExistence type="predicted"/>
<evidence type="ECO:0000259" key="2">
    <source>
        <dbReference type="Pfam" id="PF26616"/>
    </source>
</evidence>
<dbReference type="EMBL" id="PDLM01000015">
    <property type="protein sequence ID" value="RDW60993.1"/>
    <property type="molecule type" value="Genomic_DNA"/>
</dbReference>
<organism evidence="3 4">
    <name type="scientific">Coleophoma cylindrospora</name>
    <dbReference type="NCBI Taxonomy" id="1849047"/>
    <lineage>
        <taxon>Eukaryota</taxon>
        <taxon>Fungi</taxon>
        <taxon>Dikarya</taxon>
        <taxon>Ascomycota</taxon>
        <taxon>Pezizomycotina</taxon>
        <taxon>Leotiomycetes</taxon>
        <taxon>Helotiales</taxon>
        <taxon>Dermateaceae</taxon>
        <taxon>Coleophoma</taxon>
    </lineage>
</organism>
<reference evidence="3 4" key="1">
    <citation type="journal article" date="2018" name="IMA Fungus">
        <title>IMA Genome-F 9: Draft genome sequence of Annulohypoxylon stygium, Aspergillus mulundensis, Berkeleyomyces basicola (syn. Thielaviopsis basicola), Ceratocystis smalleyi, two Cercospora beticola strains, Coleophoma cylindrospora, Fusarium fracticaudum, Phialophora cf. hyalina, and Morchella septimelata.</title>
        <authorList>
            <person name="Wingfield B.D."/>
            <person name="Bills G.F."/>
            <person name="Dong Y."/>
            <person name="Huang W."/>
            <person name="Nel W.J."/>
            <person name="Swalarsk-Parry B.S."/>
            <person name="Vaghefi N."/>
            <person name="Wilken P.M."/>
            <person name="An Z."/>
            <person name="de Beer Z.W."/>
            <person name="De Vos L."/>
            <person name="Chen L."/>
            <person name="Duong T.A."/>
            <person name="Gao Y."/>
            <person name="Hammerbacher A."/>
            <person name="Kikkert J.R."/>
            <person name="Li Y."/>
            <person name="Li H."/>
            <person name="Li K."/>
            <person name="Li Q."/>
            <person name="Liu X."/>
            <person name="Ma X."/>
            <person name="Naidoo K."/>
            <person name="Pethybridge S.J."/>
            <person name="Sun J."/>
            <person name="Steenkamp E.T."/>
            <person name="van der Nest M.A."/>
            <person name="van Wyk S."/>
            <person name="Wingfield M.J."/>
            <person name="Xiong C."/>
            <person name="Yue Q."/>
            <person name="Zhang X."/>
        </authorList>
    </citation>
    <scope>NUCLEOTIDE SEQUENCE [LARGE SCALE GENOMIC DNA]</scope>
    <source>
        <strain evidence="3 4">BP6252</strain>
    </source>
</reference>
<keyword evidence="1" id="KW-0812">Transmembrane</keyword>
<dbReference type="Pfam" id="PF26616">
    <property type="entry name" value="CorA-like"/>
    <property type="match status" value="1"/>
</dbReference>
<dbReference type="InterPro" id="IPR058257">
    <property type="entry name" value="CorA-like_dom"/>
</dbReference>
<name>A0A3D8QGN4_9HELO</name>
<gene>
    <name evidence="3" type="ORF">BP6252_12376</name>
</gene>
<evidence type="ECO:0000313" key="3">
    <source>
        <dbReference type="EMBL" id="RDW60993.1"/>
    </source>
</evidence>
<dbReference type="STRING" id="1849047.A0A3D8QGN4"/>
<keyword evidence="1" id="KW-1133">Transmembrane helix</keyword>
<keyword evidence="1" id="KW-0472">Membrane</keyword>
<dbReference type="OrthoDB" id="5396681at2759"/>
<dbReference type="AlphaFoldDB" id="A0A3D8QGN4"/>
<protein>
    <recommendedName>
        <fullName evidence="2">CorA-like transporter domain-containing protein</fullName>
    </recommendedName>
</protein>
<evidence type="ECO:0000313" key="4">
    <source>
        <dbReference type="Proteomes" id="UP000256645"/>
    </source>
</evidence>
<feature type="transmembrane region" description="Helical" evidence="1">
    <location>
        <begin position="514"/>
        <end position="533"/>
    </location>
</feature>
<dbReference type="Gene3D" id="1.20.58.340">
    <property type="entry name" value="Magnesium transport protein CorA, transmembrane region"/>
    <property type="match status" value="1"/>
</dbReference>
<feature type="transmembrane region" description="Helical" evidence="1">
    <location>
        <begin position="455"/>
        <end position="477"/>
    </location>
</feature>
<sequence>MTTLNLPAAIVASYHSFKLYPQNLIYQTSYRGAAKAYGARLDNAAPQLFTDEPDKILIPFRDLVDAPSGSQGILYLIDFISNTDLKSVKGFVKQNILNDAALKLWLGDHSDVDANGAITGPVATKLDPKCRFIGITSFLSAGNSRNPLKLSRTMLVRILTYHQVMPIYLDFISVFGSQIEPRDLRFSGFREQCLISKPVRGPAVPALGRSGLQIQLCYNLKAANCIDSTAKHKQWSIRQAAFHHQFDIQEGTTLWIITKGDLSLKERIQDMTGPRGKPEEKKYDTVAECFKNTMLIHILYCHWATEDWRWYIQWLEEIIERITSIALRASRDRSKDRHTFKPEDVLNVQDYEDKTNEAIMILEANMNVMTSLRKCYERLVEDKDFPSWKSTCREDVVAFTDQVNDMIYDSEMQISRAKLLVRIISDRKNLVREHLQTQATEKMEDLTISNYKEAIAMRIITVVTLIYLPATFVSTFFSTDVIKYQNQNDNSNASESSESQQFKGSYSGIALQRWFEVTIPLTLITLTLGYYFYRQASKKSKEDVLPFYSDSKS</sequence>
<dbReference type="Proteomes" id="UP000256645">
    <property type="component" value="Unassembled WGS sequence"/>
</dbReference>